<evidence type="ECO:0000256" key="9">
    <source>
        <dbReference type="RuleBase" id="RU004389"/>
    </source>
</evidence>
<dbReference type="GO" id="GO:0003746">
    <property type="term" value="F:translation elongation factor activity"/>
    <property type="evidence" value="ECO:0007669"/>
    <property type="project" value="UniProtKB-UniRule"/>
</dbReference>
<dbReference type="FunFam" id="2.30.30.30:FF:000003">
    <property type="entry name" value="Elongation factor P"/>
    <property type="match status" value="1"/>
</dbReference>
<organism evidence="12 13">
    <name type="scientific">Candidatus Shapirobacteria bacterium CG_4_10_14_3_um_filter_35_13</name>
    <dbReference type="NCBI Taxonomy" id="1974873"/>
    <lineage>
        <taxon>Bacteria</taxon>
        <taxon>Candidatus Shapironibacteriota</taxon>
    </lineage>
</organism>
<accession>A0A2M7LJP5</accession>
<dbReference type="HAMAP" id="MF_00141">
    <property type="entry name" value="EF_P"/>
    <property type="match status" value="1"/>
</dbReference>
<dbReference type="GO" id="GO:0005829">
    <property type="term" value="C:cytosol"/>
    <property type="evidence" value="ECO:0007669"/>
    <property type="project" value="UniProtKB-ARBA"/>
</dbReference>
<name>A0A2M7LJP5_9BACT</name>
<dbReference type="InterPro" id="IPR008991">
    <property type="entry name" value="Translation_prot_SH3-like_sf"/>
</dbReference>
<evidence type="ECO:0000256" key="2">
    <source>
        <dbReference type="ARBA" id="ARBA00004815"/>
    </source>
</evidence>
<dbReference type="GO" id="GO:0043043">
    <property type="term" value="P:peptide biosynthetic process"/>
    <property type="evidence" value="ECO:0007669"/>
    <property type="project" value="InterPro"/>
</dbReference>
<dbReference type="NCBIfam" id="TIGR00038">
    <property type="entry name" value="efp"/>
    <property type="match status" value="1"/>
</dbReference>
<dbReference type="SUPFAM" id="SSF50104">
    <property type="entry name" value="Translation proteins SH3-like domain"/>
    <property type="match status" value="1"/>
</dbReference>
<dbReference type="PANTHER" id="PTHR30053:SF14">
    <property type="entry name" value="TRANSLATION ELONGATION FACTOR KOW-LIKE DOMAIN-CONTAINING PROTEIN"/>
    <property type="match status" value="1"/>
</dbReference>
<dbReference type="SMART" id="SM00841">
    <property type="entry name" value="Elong-fact-P_C"/>
    <property type="match status" value="1"/>
</dbReference>
<protein>
    <recommendedName>
        <fullName evidence="7 8">Elongation factor P</fullName>
        <shortName evidence="7">EF-P</shortName>
    </recommendedName>
</protein>
<comment type="similarity">
    <text evidence="3 7 9">Belongs to the elongation factor P family.</text>
</comment>
<dbReference type="Gene3D" id="2.30.30.30">
    <property type="match status" value="1"/>
</dbReference>
<dbReference type="UniPathway" id="UPA00345"/>
<evidence type="ECO:0000256" key="7">
    <source>
        <dbReference type="HAMAP-Rule" id="MF_00141"/>
    </source>
</evidence>
<evidence type="ECO:0000256" key="4">
    <source>
        <dbReference type="ARBA" id="ARBA00022490"/>
    </source>
</evidence>
<evidence type="ECO:0000256" key="3">
    <source>
        <dbReference type="ARBA" id="ARBA00009479"/>
    </source>
</evidence>
<feature type="domain" description="Translation elongation factor P/YeiP central" evidence="11">
    <location>
        <begin position="69"/>
        <end position="123"/>
    </location>
</feature>
<dbReference type="SMART" id="SM01185">
    <property type="entry name" value="EFP"/>
    <property type="match status" value="1"/>
</dbReference>
<dbReference type="Proteomes" id="UP000229531">
    <property type="component" value="Unassembled WGS sequence"/>
</dbReference>
<keyword evidence="6 7" id="KW-0648">Protein biosynthesis</keyword>
<dbReference type="InterPro" id="IPR011768">
    <property type="entry name" value="Transl_elongation_fac_P"/>
</dbReference>
<dbReference type="Pfam" id="PF09285">
    <property type="entry name" value="Elong-fact-P_C"/>
    <property type="match status" value="1"/>
</dbReference>
<evidence type="ECO:0000259" key="11">
    <source>
        <dbReference type="SMART" id="SM01185"/>
    </source>
</evidence>
<comment type="caution">
    <text evidence="12">The sequence shown here is derived from an EMBL/GenBank/DDBJ whole genome shotgun (WGS) entry which is preliminary data.</text>
</comment>
<proteinExistence type="inferred from homology"/>
<dbReference type="AlphaFoldDB" id="A0A2M7LJP5"/>
<dbReference type="PROSITE" id="PS01275">
    <property type="entry name" value="EFP"/>
    <property type="match status" value="1"/>
</dbReference>
<feature type="domain" description="Elongation factor P C-terminal" evidence="10">
    <location>
        <begin position="131"/>
        <end position="186"/>
    </location>
</feature>
<evidence type="ECO:0000256" key="6">
    <source>
        <dbReference type="ARBA" id="ARBA00022917"/>
    </source>
</evidence>
<dbReference type="InterPro" id="IPR013852">
    <property type="entry name" value="Transl_elong_P/YeiP_CS"/>
</dbReference>
<dbReference type="SUPFAM" id="SSF50249">
    <property type="entry name" value="Nucleic acid-binding proteins"/>
    <property type="match status" value="2"/>
</dbReference>
<comment type="function">
    <text evidence="7">Involved in peptide bond synthesis. Stimulates efficient translation and peptide-bond synthesis on native or reconstituted 70S ribosomes in vitro. Probably functions indirectly by altering the affinity of the ribosome for aminoacyl-tRNA, thus increasing their reactivity as acceptors for peptidyl transferase.</text>
</comment>
<keyword evidence="5 7" id="KW-0251">Elongation factor</keyword>
<dbReference type="PIRSF" id="PIRSF005901">
    <property type="entry name" value="EF-P"/>
    <property type="match status" value="1"/>
</dbReference>
<evidence type="ECO:0000256" key="8">
    <source>
        <dbReference type="NCBIfam" id="TIGR00038"/>
    </source>
</evidence>
<evidence type="ECO:0000259" key="10">
    <source>
        <dbReference type="SMART" id="SM00841"/>
    </source>
</evidence>
<dbReference type="NCBIfam" id="NF001810">
    <property type="entry name" value="PRK00529.1"/>
    <property type="match status" value="1"/>
</dbReference>
<dbReference type="InterPro" id="IPR020599">
    <property type="entry name" value="Transl_elong_fac_P/YeiP"/>
</dbReference>
<dbReference type="Pfam" id="PF01132">
    <property type="entry name" value="EFP"/>
    <property type="match status" value="1"/>
</dbReference>
<dbReference type="EMBL" id="PFJG01000009">
    <property type="protein sequence ID" value="PIX68268.1"/>
    <property type="molecule type" value="Genomic_DNA"/>
</dbReference>
<comment type="pathway">
    <text evidence="2 7">Protein biosynthesis; polypeptide chain elongation.</text>
</comment>
<evidence type="ECO:0000313" key="12">
    <source>
        <dbReference type="EMBL" id="PIX68268.1"/>
    </source>
</evidence>
<sequence>MGTISTAQFKKGIYVIFHEEPHMVVDIHFVSPGKGSAFYKTKLKSLYTGRVVEYTYKSGEKVEEVIVETHEASYSFFDGENYVFIEPRTFEQYLVPTDIIGGDKIYLKEGLLYRIKFYDEKPVGMTLPKSIACVVTETENSIKGDTVTGAMKNATLDTGAKVLVPLFIKVGEEILISTESGGYLSRKNS</sequence>
<evidence type="ECO:0000256" key="5">
    <source>
        <dbReference type="ARBA" id="ARBA00022768"/>
    </source>
</evidence>
<dbReference type="InterPro" id="IPR001059">
    <property type="entry name" value="Transl_elong_P/YeiP_cen"/>
</dbReference>
<dbReference type="CDD" id="cd05794">
    <property type="entry name" value="S1_EF-P_repeat_2"/>
    <property type="match status" value="1"/>
</dbReference>
<gene>
    <name evidence="7 12" type="primary">efp</name>
    <name evidence="12" type="ORF">COZ41_00570</name>
</gene>
<evidence type="ECO:0000256" key="1">
    <source>
        <dbReference type="ARBA" id="ARBA00004496"/>
    </source>
</evidence>
<dbReference type="InterPro" id="IPR013185">
    <property type="entry name" value="Transl_elong_KOW-like"/>
</dbReference>
<dbReference type="InterPro" id="IPR014722">
    <property type="entry name" value="Rib_uL2_dom2"/>
</dbReference>
<dbReference type="CDD" id="cd04470">
    <property type="entry name" value="S1_EF-P_repeat_1"/>
    <property type="match status" value="1"/>
</dbReference>
<dbReference type="InterPro" id="IPR015365">
    <property type="entry name" value="Elong-fact-P_C"/>
</dbReference>
<keyword evidence="4 7" id="KW-0963">Cytoplasm</keyword>
<dbReference type="FunFam" id="2.40.50.140:FF:000004">
    <property type="entry name" value="Elongation factor P"/>
    <property type="match status" value="1"/>
</dbReference>
<dbReference type="InterPro" id="IPR012340">
    <property type="entry name" value="NA-bd_OB-fold"/>
</dbReference>
<reference evidence="13" key="1">
    <citation type="submission" date="2017-09" db="EMBL/GenBank/DDBJ databases">
        <title>Depth-based differentiation of microbial function through sediment-hosted aquifers and enrichment of novel symbionts in the deep terrestrial subsurface.</title>
        <authorList>
            <person name="Probst A.J."/>
            <person name="Ladd B."/>
            <person name="Jarett J.K."/>
            <person name="Geller-Mcgrath D.E."/>
            <person name="Sieber C.M.K."/>
            <person name="Emerson J.B."/>
            <person name="Anantharaman K."/>
            <person name="Thomas B.C."/>
            <person name="Malmstrom R."/>
            <person name="Stieglmeier M."/>
            <person name="Klingl A."/>
            <person name="Woyke T."/>
            <person name="Ryan C.M."/>
            <person name="Banfield J.F."/>
        </authorList>
    </citation>
    <scope>NUCLEOTIDE SEQUENCE [LARGE SCALE GENOMIC DNA]</scope>
</reference>
<evidence type="ECO:0000313" key="13">
    <source>
        <dbReference type="Proteomes" id="UP000229531"/>
    </source>
</evidence>
<dbReference type="Gene3D" id="2.40.50.140">
    <property type="entry name" value="Nucleic acid-binding proteins"/>
    <property type="match status" value="2"/>
</dbReference>
<dbReference type="PANTHER" id="PTHR30053">
    <property type="entry name" value="ELONGATION FACTOR P"/>
    <property type="match status" value="1"/>
</dbReference>
<dbReference type="Pfam" id="PF08207">
    <property type="entry name" value="EFP_N"/>
    <property type="match status" value="1"/>
</dbReference>
<comment type="subcellular location">
    <subcellularLocation>
        <location evidence="1 7">Cytoplasm</location>
    </subcellularLocation>
</comment>